<accession>A0AAX6HG88</accession>
<protein>
    <submittedName>
        <fullName evidence="1">Uncharacterized protein</fullName>
    </submittedName>
</protein>
<comment type="caution">
    <text evidence="1">The sequence shown here is derived from an EMBL/GenBank/DDBJ whole genome shotgun (WGS) entry which is preliminary data.</text>
</comment>
<proteinExistence type="predicted"/>
<dbReference type="EMBL" id="JANAVB010009800">
    <property type="protein sequence ID" value="KAJ6839698.1"/>
    <property type="molecule type" value="Genomic_DNA"/>
</dbReference>
<organism evidence="1 2">
    <name type="scientific">Iris pallida</name>
    <name type="common">Sweet iris</name>
    <dbReference type="NCBI Taxonomy" id="29817"/>
    <lineage>
        <taxon>Eukaryota</taxon>
        <taxon>Viridiplantae</taxon>
        <taxon>Streptophyta</taxon>
        <taxon>Embryophyta</taxon>
        <taxon>Tracheophyta</taxon>
        <taxon>Spermatophyta</taxon>
        <taxon>Magnoliopsida</taxon>
        <taxon>Liliopsida</taxon>
        <taxon>Asparagales</taxon>
        <taxon>Iridaceae</taxon>
        <taxon>Iridoideae</taxon>
        <taxon>Irideae</taxon>
        <taxon>Iris</taxon>
    </lineage>
</organism>
<evidence type="ECO:0000313" key="2">
    <source>
        <dbReference type="Proteomes" id="UP001140949"/>
    </source>
</evidence>
<reference evidence="1" key="1">
    <citation type="journal article" date="2023" name="GigaByte">
        <title>Genome assembly of the bearded iris, Iris pallida Lam.</title>
        <authorList>
            <person name="Bruccoleri R.E."/>
            <person name="Oakeley E.J."/>
            <person name="Faust A.M.E."/>
            <person name="Altorfer M."/>
            <person name="Dessus-Babus S."/>
            <person name="Burckhardt D."/>
            <person name="Oertli M."/>
            <person name="Naumann U."/>
            <person name="Petersen F."/>
            <person name="Wong J."/>
        </authorList>
    </citation>
    <scope>NUCLEOTIDE SEQUENCE</scope>
    <source>
        <strain evidence="1">GSM-AAB239-AS_SAM_17_03QT</strain>
    </source>
</reference>
<dbReference type="AlphaFoldDB" id="A0AAX6HG88"/>
<sequence length="106" mass="12069">MILGTWTLVSDWLVFIGSKPVQHRSIHIHSILVSRCVWNYFTLVSCLESKLMKIQDDVGLGVCRGRMTVLDEESMSVTVHVHDLIPTYFWFSCSCFKGAGSEFELV</sequence>
<name>A0AAX6HG88_IRIPA</name>
<dbReference type="Proteomes" id="UP001140949">
    <property type="component" value="Unassembled WGS sequence"/>
</dbReference>
<gene>
    <name evidence="1" type="ORF">M6B38_313305</name>
</gene>
<keyword evidence="2" id="KW-1185">Reference proteome</keyword>
<reference evidence="1" key="2">
    <citation type="submission" date="2023-04" db="EMBL/GenBank/DDBJ databases">
        <authorList>
            <person name="Bruccoleri R.E."/>
            <person name="Oakeley E.J."/>
            <person name="Faust A.-M."/>
            <person name="Dessus-Babus S."/>
            <person name="Altorfer M."/>
            <person name="Burckhardt D."/>
            <person name="Oertli M."/>
            <person name="Naumann U."/>
            <person name="Petersen F."/>
            <person name="Wong J."/>
        </authorList>
    </citation>
    <scope>NUCLEOTIDE SEQUENCE</scope>
    <source>
        <strain evidence="1">GSM-AAB239-AS_SAM_17_03QT</strain>
        <tissue evidence="1">Leaf</tissue>
    </source>
</reference>
<evidence type="ECO:0000313" key="1">
    <source>
        <dbReference type="EMBL" id="KAJ6839698.1"/>
    </source>
</evidence>